<evidence type="ECO:0000256" key="1">
    <source>
        <dbReference type="SAM" id="Coils"/>
    </source>
</evidence>
<name>A0ABW2UTQ8_9BACI</name>
<accession>A0ABW2UTQ8</accession>
<gene>
    <name evidence="3" type="ORF">ACFQU8_08620</name>
</gene>
<sequence>KKKGKYQARLFVEKDVTALRYLKEIRSKGNTTVDQATSIVIERFGKGAIQAVRGGDTEQSQQYEGQYTNEDVVNLIKQQNELIKDLSERLDEQQEYINTRLKERDQALLQTLDDKLETRKQLASTQESEEANESSKPGFFARLFGKGKTND</sequence>
<dbReference type="RefSeq" id="WP_382358817.1">
    <property type="nucleotide sequence ID" value="NZ_JBHTGR010000019.1"/>
</dbReference>
<comment type="caution">
    <text evidence="3">The sequence shown here is derived from an EMBL/GenBank/DDBJ whole genome shotgun (WGS) entry which is preliminary data.</text>
</comment>
<keyword evidence="1" id="KW-0175">Coiled coil</keyword>
<evidence type="ECO:0008006" key="5">
    <source>
        <dbReference type="Google" id="ProtNLM"/>
    </source>
</evidence>
<dbReference type="Proteomes" id="UP001596620">
    <property type="component" value="Unassembled WGS sequence"/>
</dbReference>
<feature type="coiled-coil region" evidence="1">
    <location>
        <begin position="69"/>
        <end position="96"/>
    </location>
</feature>
<protein>
    <recommendedName>
        <fullName evidence="5">DUF536 domain-containing protein</fullName>
    </recommendedName>
</protein>
<evidence type="ECO:0000313" key="3">
    <source>
        <dbReference type="EMBL" id="MFC7747297.1"/>
    </source>
</evidence>
<feature type="non-terminal residue" evidence="3">
    <location>
        <position position="1"/>
    </location>
</feature>
<proteinExistence type="predicted"/>
<reference evidence="4" key="1">
    <citation type="journal article" date="2019" name="Int. J. Syst. Evol. Microbiol.">
        <title>The Global Catalogue of Microorganisms (GCM) 10K type strain sequencing project: providing services to taxonomists for standard genome sequencing and annotation.</title>
        <authorList>
            <consortium name="The Broad Institute Genomics Platform"/>
            <consortium name="The Broad Institute Genome Sequencing Center for Infectious Disease"/>
            <person name="Wu L."/>
            <person name="Ma J."/>
        </authorList>
    </citation>
    <scope>NUCLEOTIDE SEQUENCE [LARGE SCALE GENOMIC DNA]</scope>
    <source>
        <strain evidence="4">JCM 30234</strain>
    </source>
</reference>
<evidence type="ECO:0000313" key="4">
    <source>
        <dbReference type="Proteomes" id="UP001596620"/>
    </source>
</evidence>
<organism evidence="3 4">
    <name type="scientific">Lentibacillus kimchii</name>
    <dbReference type="NCBI Taxonomy" id="1542911"/>
    <lineage>
        <taxon>Bacteria</taxon>
        <taxon>Bacillati</taxon>
        <taxon>Bacillota</taxon>
        <taxon>Bacilli</taxon>
        <taxon>Bacillales</taxon>
        <taxon>Bacillaceae</taxon>
        <taxon>Lentibacillus</taxon>
    </lineage>
</organism>
<feature type="region of interest" description="Disordered" evidence="2">
    <location>
        <begin position="120"/>
        <end position="151"/>
    </location>
</feature>
<dbReference type="EMBL" id="JBHTGR010000019">
    <property type="protein sequence ID" value="MFC7747297.1"/>
    <property type="molecule type" value="Genomic_DNA"/>
</dbReference>
<evidence type="ECO:0000256" key="2">
    <source>
        <dbReference type="SAM" id="MobiDB-lite"/>
    </source>
</evidence>
<keyword evidence="4" id="KW-1185">Reference proteome</keyword>